<name>A0A813TY99_9BILA</name>
<keyword evidence="1" id="KW-0732">Signal</keyword>
<keyword evidence="4" id="KW-1185">Reference proteome</keyword>
<feature type="signal peptide" evidence="1">
    <location>
        <begin position="1"/>
        <end position="17"/>
    </location>
</feature>
<feature type="chain" id="PRO_5032370958" description="VWFA domain-containing protein" evidence="1">
    <location>
        <begin position="18"/>
        <end position="309"/>
    </location>
</feature>
<dbReference type="InterPro" id="IPR002035">
    <property type="entry name" value="VWF_A"/>
</dbReference>
<evidence type="ECO:0000259" key="2">
    <source>
        <dbReference type="PROSITE" id="PS50234"/>
    </source>
</evidence>
<dbReference type="AlphaFoldDB" id="A0A813TY99"/>
<dbReference type="InterPro" id="IPR036465">
    <property type="entry name" value="vWFA_dom_sf"/>
</dbReference>
<gene>
    <name evidence="3" type="ORF">OXX778_LOCUS7429</name>
</gene>
<protein>
    <recommendedName>
        <fullName evidence="2">VWFA domain-containing protein</fullName>
    </recommendedName>
</protein>
<sequence>MKVLIFLNFLLFSLIESQPKDCEQRVLDIVLVVDSSGSIGASNFQLARDALAKMVNDLDISPTKCNVGIVNYSYLVESVSSLVGVDQEKRTLINKIKNLPYLDQATATGNALETANVIFNRFRRTLTPRVLVLFTDGFSNVGSDIYRAAQALKNSKVSIYSVGIGNGINRKELEDIAEKPVSTYVKLLSDYTDLLKSINEITIQTCKVPAFIVKKKTEILELNANEVKNVQLELESEELYNINLKSIKGNLEMSASWLLKNESIIQEGKLISKKEDGHFYTLKKPENSERLYLKFKGIENENVYELNVY</sequence>
<proteinExistence type="predicted"/>
<dbReference type="EMBL" id="CAJNOC010000949">
    <property type="protein sequence ID" value="CAF0820290.1"/>
    <property type="molecule type" value="Genomic_DNA"/>
</dbReference>
<evidence type="ECO:0000313" key="3">
    <source>
        <dbReference type="EMBL" id="CAF0820290.1"/>
    </source>
</evidence>
<evidence type="ECO:0000256" key="1">
    <source>
        <dbReference type="SAM" id="SignalP"/>
    </source>
</evidence>
<dbReference type="InterPro" id="IPR050525">
    <property type="entry name" value="ECM_Assembly_Org"/>
</dbReference>
<dbReference type="SMART" id="SM00327">
    <property type="entry name" value="VWA"/>
    <property type="match status" value="1"/>
</dbReference>
<dbReference type="Pfam" id="PF00092">
    <property type="entry name" value="VWA"/>
    <property type="match status" value="1"/>
</dbReference>
<dbReference type="PROSITE" id="PS50234">
    <property type="entry name" value="VWFA"/>
    <property type="match status" value="1"/>
</dbReference>
<dbReference type="PANTHER" id="PTHR24020:SF84">
    <property type="entry name" value="VWFA DOMAIN-CONTAINING PROTEIN"/>
    <property type="match status" value="1"/>
</dbReference>
<evidence type="ECO:0000313" key="4">
    <source>
        <dbReference type="Proteomes" id="UP000663879"/>
    </source>
</evidence>
<comment type="caution">
    <text evidence="3">The sequence shown here is derived from an EMBL/GenBank/DDBJ whole genome shotgun (WGS) entry which is preliminary data.</text>
</comment>
<dbReference type="PRINTS" id="PR00453">
    <property type="entry name" value="VWFADOMAIN"/>
</dbReference>
<organism evidence="3 4">
    <name type="scientific">Brachionus calyciflorus</name>
    <dbReference type="NCBI Taxonomy" id="104777"/>
    <lineage>
        <taxon>Eukaryota</taxon>
        <taxon>Metazoa</taxon>
        <taxon>Spiralia</taxon>
        <taxon>Gnathifera</taxon>
        <taxon>Rotifera</taxon>
        <taxon>Eurotatoria</taxon>
        <taxon>Monogononta</taxon>
        <taxon>Pseudotrocha</taxon>
        <taxon>Ploima</taxon>
        <taxon>Brachionidae</taxon>
        <taxon>Brachionus</taxon>
    </lineage>
</organism>
<dbReference type="Gene3D" id="3.40.50.410">
    <property type="entry name" value="von Willebrand factor, type A domain"/>
    <property type="match status" value="1"/>
</dbReference>
<dbReference type="Proteomes" id="UP000663879">
    <property type="component" value="Unassembled WGS sequence"/>
</dbReference>
<feature type="domain" description="VWFA" evidence="2">
    <location>
        <begin position="28"/>
        <end position="201"/>
    </location>
</feature>
<reference evidence="3" key="1">
    <citation type="submission" date="2021-02" db="EMBL/GenBank/DDBJ databases">
        <authorList>
            <person name="Nowell W R."/>
        </authorList>
    </citation>
    <scope>NUCLEOTIDE SEQUENCE</scope>
    <source>
        <strain evidence="3">Ploen Becks lab</strain>
    </source>
</reference>
<dbReference type="PANTHER" id="PTHR24020">
    <property type="entry name" value="COLLAGEN ALPHA"/>
    <property type="match status" value="1"/>
</dbReference>
<dbReference type="CDD" id="cd01450">
    <property type="entry name" value="vWFA_subfamily_ECM"/>
    <property type="match status" value="1"/>
</dbReference>
<accession>A0A813TY99</accession>
<dbReference type="SUPFAM" id="SSF53300">
    <property type="entry name" value="vWA-like"/>
    <property type="match status" value="1"/>
</dbReference>
<dbReference type="OrthoDB" id="6132182at2759"/>